<protein>
    <recommendedName>
        <fullName evidence="1">ERAP1-like C-terminal domain-containing protein</fullName>
    </recommendedName>
</protein>
<feature type="domain" description="ERAP1-like C-terminal" evidence="1">
    <location>
        <begin position="2"/>
        <end position="159"/>
    </location>
</feature>
<feature type="non-terminal residue" evidence="2">
    <location>
        <position position="1"/>
    </location>
</feature>
<evidence type="ECO:0000313" key="3">
    <source>
        <dbReference type="Proteomes" id="UP000316609"/>
    </source>
</evidence>
<dbReference type="Gene3D" id="1.25.50.20">
    <property type="match status" value="1"/>
</dbReference>
<evidence type="ECO:0000313" key="2">
    <source>
        <dbReference type="EMBL" id="TMQ62508.1"/>
    </source>
</evidence>
<comment type="caution">
    <text evidence="2">The sequence shown here is derived from an EMBL/GenBank/DDBJ whole genome shotgun (WGS) entry which is preliminary data.</text>
</comment>
<accession>A0A538TFW0</accession>
<dbReference type="EMBL" id="VBOY01000131">
    <property type="protein sequence ID" value="TMQ62508.1"/>
    <property type="molecule type" value="Genomic_DNA"/>
</dbReference>
<gene>
    <name evidence="2" type="ORF">E6K78_11555</name>
</gene>
<dbReference type="Proteomes" id="UP000316609">
    <property type="component" value="Unassembled WGS sequence"/>
</dbReference>
<sequence>DRAVLDQASRWARAYLRDPSAVHPSLVATALGLAALGGDVALFDDYRVRFERAKTPADRSRFLAALGDFRDPKVVDRALAYSLTGPLRPQETNRIANSLRTEPVLRDRTYRWMAENYAAIAARVPAFVLPDLVYFASGCSLERLERARAFFADSTHRVAGTGAEFEKEREGASISRFLAQAAAEAP</sequence>
<evidence type="ECO:0000259" key="1">
    <source>
        <dbReference type="Pfam" id="PF11838"/>
    </source>
</evidence>
<dbReference type="AlphaFoldDB" id="A0A538TFW0"/>
<proteinExistence type="predicted"/>
<reference evidence="2 3" key="1">
    <citation type="journal article" date="2019" name="Nat. Microbiol.">
        <title>Mediterranean grassland soil C-N compound turnover is dependent on rainfall and depth, and is mediated by genomically divergent microorganisms.</title>
        <authorList>
            <person name="Diamond S."/>
            <person name="Andeer P.F."/>
            <person name="Li Z."/>
            <person name="Crits-Christoph A."/>
            <person name="Burstein D."/>
            <person name="Anantharaman K."/>
            <person name="Lane K.R."/>
            <person name="Thomas B.C."/>
            <person name="Pan C."/>
            <person name="Northen T.R."/>
            <person name="Banfield J.F."/>
        </authorList>
    </citation>
    <scope>NUCLEOTIDE SEQUENCE [LARGE SCALE GENOMIC DNA]</scope>
    <source>
        <strain evidence="2">WS_8</strain>
    </source>
</reference>
<organism evidence="2 3">
    <name type="scientific">Eiseniibacteriota bacterium</name>
    <dbReference type="NCBI Taxonomy" id="2212470"/>
    <lineage>
        <taxon>Bacteria</taxon>
        <taxon>Candidatus Eiseniibacteriota</taxon>
    </lineage>
</organism>
<dbReference type="InterPro" id="IPR024571">
    <property type="entry name" value="ERAP1-like_C_dom"/>
</dbReference>
<dbReference type="Pfam" id="PF11838">
    <property type="entry name" value="ERAP1_C"/>
    <property type="match status" value="1"/>
</dbReference>
<name>A0A538TFW0_UNCEI</name>